<proteinExistence type="predicted"/>
<dbReference type="EMBL" id="CP106735">
    <property type="protein sequence ID" value="UXX78155.1"/>
    <property type="molecule type" value="Genomic_DNA"/>
</dbReference>
<gene>
    <name evidence="2" type="ORF">N7E81_12375</name>
</gene>
<keyword evidence="3" id="KW-1185">Reference proteome</keyword>
<dbReference type="Proteomes" id="UP001062165">
    <property type="component" value="Chromosome"/>
</dbReference>
<reference evidence="2" key="1">
    <citation type="submission" date="2022-10" db="EMBL/GenBank/DDBJ databases">
        <title>Comparative genomics and taxonomic characterization of three novel marine species of genus Reichenbachiella exhibiting antioxidant and polysaccharide degradation activities.</title>
        <authorList>
            <person name="Muhammad N."/>
            <person name="Lee Y.-J."/>
            <person name="Ko J."/>
            <person name="Kim S.-G."/>
        </authorList>
    </citation>
    <scope>NUCLEOTIDE SEQUENCE</scope>
    <source>
        <strain evidence="2">Wsw4-B4</strain>
    </source>
</reference>
<organism evidence="2 3">
    <name type="scientific">Reichenbachiella carrageenanivorans</name>
    <dbReference type="NCBI Taxonomy" id="2979869"/>
    <lineage>
        <taxon>Bacteria</taxon>
        <taxon>Pseudomonadati</taxon>
        <taxon>Bacteroidota</taxon>
        <taxon>Cytophagia</taxon>
        <taxon>Cytophagales</taxon>
        <taxon>Reichenbachiellaceae</taxon>
        <taxon>Reichenbachiella</taxon>
    </lineage>
</organism>
<accession>A0ABY6D2T8</accession>
<dbReference type="InterPro" id="IPR008503">
    <property type="entry name" value="Asp_endopeptidase"/>
</dbReference>
<feature type="domain" description="Retropepsin-like aspartic endopeptidase" evidence="1">
    <location>
        <begin position="6"/>
        <end position="135"/>
    </location>
</feature>
<protein>
    <submittedName>
        <fullName evidence="2">RimK/LysX family protein</fullName>
    </submittedName>
</protein>
<evidence type="ECO:0000313" key="2">
    <source>
        <dbReference type="EMBL" id="UXX78155.1"/>
    </source>
</evidence>
<dbReference type="Gene3D" id="2.40.70.10">
    <property type="entry name" value="Acid Proteases"/>
    <property type="match status" value="1"/>
</dbReference>
<sequence length="145" mass="16488">MEKMTIGRIDKIDLPEFGLENIEAKIDTGANRSSIHCSKIEHRDFDGVDSIVFSIPLDGNDEETLFHSSDFTTKNIRSSSGHVEERYIIKTTVVIFGKQINTSFSLTDRTEMKFPILLGRKLLANRYIVDVDLTNLSHQLKNNTK</sequence>
<dbReference type="RefSeq" id="WP_263049901.1">
    <property type="nucleotide sequence ID" value="NZ_CP106735.1"/>
</dbReference>
<dbReference type="InterPro" id="IPR021109">
    <property type="entry name" value="Peptidase_aspartic_dom_sf"/>
</dbReference>
<dbReference type="Pfam" id="PF05618">
    <property type="entry name" value="Zn_protease"/>
    <property type="match status" value="1"/>
</dbReference>
<evidence type="ECO:0000313" key="3">
    <source>
        <dbReference type="Proteomes" id="UP001062165"/>
    </source>
</evidence>
<dbReference type="PANTHER" id="PTHR38037">
    <property type="entry name" value="ZN_PROTEASE DOMAIN-CONTAINING PROTEIN"/>
    <property type="match status" value="1"/>
</dbReference>
<name>A0ABY6D2T8_9BACT</name>
<dbReference type="SUPFAM" id="SSF50630">
    <property type="entry name" value="Acid proteases"/>
    <property type="match status" value="1"/>
</dbReference>
<dbReference type="PANTHER" id="PTHR38037:SF2">
    <property type="entry name" value="ATP-DEPENDENT ZINC PROTEASE DOMAIN-CONTAINING PROTEIN-RELATED"/>
    <property type="match status" value="1"/>
</dbReference>
<evidence type="ECO:0000259" key="1">
    <source>
        <dbReference type="Pfam" id="PF05618"/>
    </source>
</evidence>